<sequence length="129" mass="14881">MSTDVVVEMSVSCSNESNIFERNKVEESVECCGDSSRQYYLRDALVRSNTALCMETSLLLSKKQQVKARHLHMVFRVNKLIEKYQKERLLEARTANIPALFTTSVIHAKWTYYPNATMRIRAIFALTNV</sequence>
<accession>A0AAD5R3G2</accession>
<evidence type="ECO:0000313" key="1">
    <source>
        <dbReference type="EMBL" id="KAJ1368799.1"/>
    </source>
</evidence>
<evidence type="ECO:0000313" key="2">
    <source>
        <dbReference type="Proteomes" id="UP001196413"/>
    </source>
</evidence>
<keyword evidence="2" id="KW-1185">Reference proteome</keyword>
<organism evidence="1 2">
    <name type="scientific">Parelaphostrongylus tenuis</name>
    <name type="common">Meningeal worm</name>
    <dbReference type="NCBI Taxonomy" id="148309"/>
    <lineage>
        <taxon>Eukaryota</taxon>
        <taxon>Metazoa</taxon>
        <taxon>Ecdysozoa</taxon>
        <taxon>Nematoda</taxon>
        <taxon>Chromadorea</taxon>
        <taxon>Rhabditida</taxon>
        <taxon>Rhabditina</taxon>
        <taxon>Rhabditomorpha</taxon>
        <taxon>Strongyloidea</taxon>
        <taxon>Metastrongylidae</taxon>
        <taxon>Parelaphostrongylus</taxon>
    </lineage>
</organism>
<dbReference type="EMBL" id="JAHQIW010006312">
    <property type="protein sequence ID" value="KAJ1368799.1"/>
    <property type="molecule type" value="Genomic_DNA"/>
</dbReference>
<name>A0AAD5R3G2_PARTN</name>
<dbReference type="AlphaFoldDB" id="A0AAD5R3G2"/>
<protein>
    <submittedName>
        <fullName evidence="1">Uncharacterized protein</fullName>
    </submittedName>
</protein>
<dbReference type="Proteomes" id="UP001196413">
    <property type="component" value="Unassembled WGS sequence"/>
</dbReference>
<comment type="caution">
    <text evidence="1">The sequence shown here is derived from an EMBL/GenBank/DDBJ whole genome shotgun (WGS) entry which is preliminary data.</text>
</comment>
<proteinExistence type="predicted"/>
<reference evidence="1" key="1">
    <citation type="submission" date="2021-06" db="EMBL/GenBank/DDBJ databases">
        <title>Parelaphostrongylus tenuis whole genome reference sequence.</title>
        <authorList>
            <person name="Garwood T.J."/>
            <person name="Larsen P.A."/>
            <person name="Fountain-Jones N.M."/>
            <person name="Garbe J.R."/>
            <person name="Macchietto M.G."/>
            <person name="Kania S.A."/>
            <person name="Gerhold R.W."/>
            <person name="Richards J.E."/>
            <person name="Wolf T.M."/>
        </authorList>
    </citation>
    <scope>NUCLEOTIDE SEQUENCE</scope>
    <source>
        <strain evidence="1">MNPRO001-30</strain>
        <tissue evidence="1">Meninges</tissue>
    </source>
</reference>
<gene>
    <name evidence="1" type="ORF">KIN20_030125</name>
</gene>